<name>A0A9Q0F1M7_9ROSI</name>
<keyword evidence="1" id="KW-0863">Zinc-finger</keyword>
<evidence type="ECO:0000313" key="5">
    <source>
        <dbReference type="Proteomes" id="UP001141552"/>
    </source>
</evidence>
<comment type="caution">
    <text evidence="4">The sequence shown here is derived from an EMBL/GenBank/DDBJ whole genome shotgun (WGS) entry which is preliminary data.</text>
</comment>
<sequence>MYKELLVKSVAFSVLMRREHQGWGKFVRFKVALNVDKHLHRTLAIRKGNGASIEVSFRYEGIPNFCYLCGKLGHLFKECDLQREESDEEEVLSFREWMRASSRKPFSARLEAVVAKPVYRAIEDAHMERALSLITSTEGLRTAQASQTVTELRSVLPVILQEGSRPALEQMVEVPQSLQPRKATPGEVLAFTLGSPGIRTVELHKANVRGKQSKAKAGSNKWSELNKGTMHIREALLVSGNTDRESQLSLEGSQEQIEDTTKSSLKAHQGRKWKRRAIEGSEVRVEKEQDEMGKRKAGGLEDEEMEWESVGKRVKEDGLSNSMEYPARSAEAVDQPRQAQ</sequence>
<dbReference type="AlphaFoldDB" id="A0A9Q0F1M7"/>
<dbReference type="OrthoDB" id="1707487at2759"/>
<evidence type="ECO:0000256" key="1">
    <source>
        <dbReference type="PROSITE-ProRule" id="PRU00047"/>
    </source>
</evidence>
<dbReference type="Pfam" id="PF14392">
    <property type="entry name" value="zf-CCHC_4"/>
    <property type="match status" value="1"/>
</dbReference>
<evidence type="ECO:0000256" key="2">
    <source>
        <dbReference type="SAM" id="MobiDB-lite"/>
    </source>
</evidence>
<dbReference type="GO" id="GO:0003676">
    <property type="term" value="F:nucleic acid binding"/>
    <property type="evidence" value="ECO:0007669"/>
    <property type="project" value="InterPro"/>
</dbReference>
<protein>
    <recommendedName>
        <fullName evidence="3">CCHC-type domain-containing protein</fullName>
    </recommendedName>
</protein>
<dbReference type="PROSITE" id="PS50158">
    <property type="entry name" value="ZF_CCHC"/>
    <property type="match status" value="1"/>
</dbReference>
<proteinExistence type="predicted"/>
<organism evidence="4 5">
    <name type="scientific">Turnera subulata</name>
    <dbReference type="NCBI Taxonomy" id="218843"/>
    <lineage>
        <taxon>Eukaryota</taxon>
        <taxon>Viridiplantae</taxon>
        <taxon>Streptophyta</taxon>
        <taxon>Embryophyta</taxon>
        <taxon>Tracheophyta</taxon>
        <taxon>Spermatophyta</taxon>
        <taxon>Magnoliopsida</taxon>
        <taxon>eudicotyledons</taxon>
        <taxon>Gunneridae</taxon>
        <taxon>Pentapetalae</taxon>
        <taxon>rosids</taxon>
        <taxon>fabids</taxon>
        <taxon>Malpighiales</taxon>
        <taxon>Passifloraceae</taxon>
        <taxon>Turnera</taxon>
    </lineage>
</organism>
<reference evidence="4" key="2">
    <citation type="journal article" date="2023" name="Plants (Basel)">
        <title>Annotation of the Turnera subulata (Passifloraceae) Draft Genome Reveals the S-Locus Evolved after the Divergence of Turneroideae from Passifloroideae in a Stepwise Manner.</title>
        <authorList>
            <person name="Henning P.M."/>
            <person name="Roalson E.H."/>
            <person name="Mir W."/>
            <person name="McCubbin A.G."/>
            <person name="Shore J.S."/>
        </authorList>
    </citation>
    <scope>NUCLEOTIDE SEQUENCE</scope>
    <source>
        <strain evidence="4">F60SS</strain>
    </source>
</reference>
<keyword evidence="1" id="KW-0862">Zinc</keyword>
<dbReference type="InterPro" id="IPR001878">
    <property type="entry name" value="Znf_CCHC"/>
</dbReference>
<accession>A0A9Q0F1M7</accession>
<evidence type="ECO:0000313" key="4">
    <source>
        <dbReference type="EMBL" id="KAJ4823219.1"/>
    </source>
</evidence>
<reference evidence="4" key="1">
    <citation type="submission" date="2022-02" db="EMBL/GenBank/DDBJ databases">
        <authorList>
            <person name="Henning P.M."/>
            <person name="McCubbin A.G."/>
            <person name="Shore J.S."/>
        </authorList>
    </citation>
    <scope>NUCLEOTIDE SEQUENCE</scope>
    <source>
        <strain evidence="4">F60SS</strain>
        <tissue evidence="4">Leaves</tissue>
    </source>
</reference>
<dbReference type="Proteomes" id="UP001141552">
    <property type="component" value="Unassembled WGS sequence"/>
</dbReference>
<evidence type="ECO:0000259" key="3">
    <source>
        <dbReference type="PROSITE" id="PS50158"/>
    </source>
</evidence>
<gene>
    <name evidence="4" type="ORF">Tsubulata_025239</name>
</gene>
<keyword evidence="5" id="KW-1185">Reference proteome</keyword>
<keyword evidence="1" id="KW-0479">Metal-binding</keyword>
<feature type="domain" description="CCHC-type" evidence="3">
    <location>
        <begin position="66"/>
        <end position="79"/>
    </location>
</feature>
<feature type="compositionally biased region" description="Basic and acidic residues" evidence="2">
    <location>
        <begin position="276"/>
        <end position="294"/>
    </location>
</feature>
<feature type="region of interest" description="Disordered" evidence="2">
    <location>
        <begin position="249"/>
        <end position="340"/>
    </location>
</feature>
<dbReference type="GO" id="GO:0008270">
    <property type="term" value="F:zinc ion binding"/>
    <property type="evidence" value="ECO:0007669"/>
    <property type="project" value="UniProtKB-KW"/>
</dbReference>
<dbReference type="InterPro" id="IPR025836">
    <property type="entry name" value="Zn_knuckle_CX2CX4HX4C"/>
</dbReference>
<feature type="compositionally biased region" description="Basic and acidic residues" evidence="2">
    <location>
        <begin position="309"/>
        <end position="318"/>
    </location>
</feature>
<dbReference type="EMBL" id="JAKUCV010007500">
    <property type="protein sequence ID" value="KAJ4823219.1"/>
    <property type="molecule type" value="Genomic_DNA"/>
</dbReference>